<dbReference type="AlphaFoldDB" id="A0AAV8VLX8"/>
<protein>
    <recommendedName>
        <fullName evidence="5">CHHC U11-48K-type domain-containing protein</fullName>
    </recommendedName>
</protein>
<sequence length="313" mass="35981">MSFYLSEEIRQELKEACQDHLSINKVIEEALSEEVTIDTALQAVESLEQAALPGPSPSKGFPSTSKGLKRSAVDQDNAANSDDDFVIPPSGRSSSAALPKTRGKNLSLIRKPMRSRAASPTDSVCSSFSSSSSNPKSSNEHWMVKIDQELQRREEFNRTMDSKAVDITEKIKGSDFVNCPLVAHHRILRHRLSKHLIKCRRNLYLEQNFKWQPHKINNNVDKPYCTSNNTNGYSDQRYWRLENQRFKPTMNNGRESNVNNEQCYTQQEKRESDWYNDLYESFNGGTQSIVNNELWDLHEEEEQESDNIDWNDI</sequence>
<evidence type="ECO:0000256" key="4">
    <source>
        <dbReference type="SAM" id="MobiDB-lite"/>
    </source>
</evidence>
<feature type="domain" description="CHHC U11-48K-type" evidence="5">
    <location>
        <begin position="176"/>
        <end position="203"/>
    </location>
</feature>
<name>A0AAV8VLX8_9CUCU</name>
<dbReference type="EMBL" id="JANEYG010000054">
    <property type="protein sequence ID" value="KAJ8915332.1"/>
    <property type="molecule type" value="Genomic_DNA"/>
</dbReference>
<feature type="compositionally biased region" description="Low complexity" evidence="4">
    <location>
        <begin position="119"/>
        <end position="137"/>
    </location>
</feature>
<accession>A0AAV8VLX8</accession>
<keyword evidence="7" id="KW-1185">Reference proteome</keyword>
<organism evidence="6 7">
    <name type="scientific">Exocentrus adspersus</name>
    <dbReference type="NCBI Taxonomy" id="1586481"/>
    <lineage>
        <taxon>Eukaryota</taxon>
        <taxon>Metazoa</taxon>
        <taxon>Ecdysozoa</taxon>
        <taxon>Arthropoda</taxon>
        <taxon>Hexapoda</taxon>
        <taxon>Insecta</taxon>
        <taxon>Pterygota</taxon>
        <taxon>Neoptera</taxon>
        <taxon>Endopterygota</taxon>
        <taxon>Coleoptera</taxon>
        <taxon>Polyphaga</taxon>
        <taxon>Cucujiformia</taxon>
        <taxon>Chrysomeloidea</taxon>
        <taxon>Cerambycidae</taxon>
        <taxon>Lamiinae</taxon>
        <taxon>Acanthocinini</taxon>
        <taxon>Exocentrus</taxon>
    </lineage>
</organism>
<evidence type="ECO:0000313" key="6">
    <source>
        <dbReference type="EMBL" id="KAJ8915332.1"/>
    </source>
</evidence>
<dbReference type="GO" id="GO:0008270">
    <property type="term" value="F:zinc ion binding"/>
    <property type="evidence" value="ECO:0007669"/>
    <property type="project" value="UniProtKB-KW"/>
</dbReference>
<keyword evidence="2" id="KW-0863">Zinc-finger</keyword>
<feature type="region of interest" description="Disordered" evidence="4">
    <location>
        <begin position="50"/>
        <end position="141"/>
    </location>
</feature>
<keyword evidence="3" id="KW-0862">Zinc</keyword>
<keyword evidence="1" id="KW-0479">Metal-binding</keyword>
<dbReference type="InterPro" id="IPR022776">
    <property type="entry name" value="TRM13/UPF0224_CHHC_Znf_dom"/>
</dbReference>
<gene>
    <name evidence="6" type="ORF">NQ315_008217</name>
</gene>
<evidence type="ECO:0000313" key="7">
    <source>
        <dbReference type="Proteomes" id="UP001159042"/>
    </source>
</evidence>
<dbReference type="PROSITE" id="PS51800">
    <property type="entry name" value="ZF_CHHC_U11_48K"/>
    <property type="match status" value="1"/>
</dbReference>
<evidence type="ECO:0000256" key="3">
    <source>
        <dbReference type="ARBA" id="ARBA00022833"/>
    </source>
</evidence>
<reference evidence="6 7" key="1">
    <citation type="journal article" date="2023" name="Insect Mol. Biol.">
        <title>Genome sequencing provides insights into the evolution of gene families encoding plant cell wall-degrading enzymes in longhorned beetles.</title>
        <authorList>
            <person name="Shin N.R."/>
            <person name="Okamura Y."/>
            <person name="Kirsch R."/>
            <person name="Pauchet Y."/>
        </authorList>
    </citation>
    <scope>NUCLEOTIDE SEQUENCE [LARGE SCALE GENOMIC DNA]</scope>
    <source>
        <strain evidence="6">EAD_L_NR</strain>
    </source>
</reference>
<evidence type="ECO:0000259" key="5">
    <source>
        <dbReference type="PROSITE" id="PS51800"/>
    </source>
</evidence>
<evidence type="ECO:0000256" key="1">
    <source>
        <dbReference type="ARBA" id="ARBA00022723"/>
    </source>
</evidence>
<evidence type="ECO:0000256" key="2">
    <source>
        <dbReference type="ARBA" id="ARBA00022771"/>
    </source>
</evidence>
<dbReference type="Pfam" id="PF05253">
    <property type="entry name" value="zf-U11-48K"/>
    <property type="match status" value="1"/>
</dbReference>
<proteinExistence type="predicted"/>
<comment type="caution">
    <text evidence="6">The sequence shown here is derived from an EMBL/GenBank/DDBJ whole genome shotgun (WGS) entry which is preliminary data.</text>
</comment>
<dbReference type="Proteomes" id="UP001159042">
    <property type="component" value="Unassembled WGS sequence"/>
</dbReference>